<dbReference type="Proteomes" id="UP000198825">
    <property type="component" value="Chromosome I"/>
</dbReference>
<dbReference type="PANTHER" id="PTHR30146">
    <property type="entry name" value="LACI-RELATED TRANSCRIPTIONAL REPRESSOR"/>
    <property type="match status" value="1"/>
</dbReference>
<evidence type="ECO:0000256" key="2">
    <source>
        <dbReference type="ARBA" id="ARBA00023125"/>
    </source>
</evidence>
<dbReference type="GO" id="GO:0000976">
    <property type="term" value="F:transcription cis-regulatory region binding"/>
    <property type="evidence" value="ECO:0007669"/>
    <property type="project" value="TreeGrafter"/>
</dbReference>
<keyword evidence="3" id="KW-0804">Transcription</keyword>
<dbReference type="EMBL" id="LT629799">
    <property type="protein sequence ID" value="SDU95844.1"/>
    <property type="molecule type" value="Genomic_DNA"/>
</dbReference>
<evidence type="ECO:0000313" key="6">
    <source>
        <dbReference type="EMBL" id="SDU95844.1"/>
    </source>
</evidence>
<evidence type="ECO:0000256" key="4">
    <source>
        <dbReference type="SAM" id="MobiDB-lite"/>
    </source>
</evidence>
<dbReference type="SMART" id="SM00354">
    <property type="entry name" value="HTH_LACI"/>
    <property type="match status" value="1"/>
</dbReference>
<dbReference type="InterPro" id="IPR010982">
    <property type="entry name" value="Lambda_DNA-bd_dom_sf"/>
</dbReference>
<dbReference type="RefSeq" id="WP_091080395.1">
    <property type="nucleotide sequence ID" value="NZ_LT629799.1"/>
</dbReference>
<dbReference type="InterPro" id="IPR028082">
    <property type="entry name" value="Peripla_BP_I"/>
</dbReference>
<dbReference type="CDD" id="cd01392">
    <property type="entry name" value="HTH_LacI"/>
    <property type="match status" value="1"/>
</dbReference>
<evidence type="ECO:0000313" key="7">
    <source>
        <dbReference type="Proteomes" id="UP000198825"/>
    </source>
</evidence>
<dbReference type="GO" id="GO:0003700">
    <property type="term" value="F:DNA-binding transcription factor activity"/>
    <property type="evidence" value="ECO:0007669"/>
    <property type="project" value="TreeGrafter"/>
</dbReference>
<dbReference type="PANTHER" id="PTHR30146:SF153">
    <property type="entry name" value="LACTOSE OPERON REPRESSOR"/>
    <property type="match status" value="1"/>
</dbReference>
<evidence type="ECO:0000256" key="1">
    <source>
        <dbReference type="ARBA" id="ARBA00023015"/>
    </source>
</evidence>
<evidence type="ECO:0000259" key="5">
    <source>
        <dbReference type="PROSITE" id="PS50932"/>
    </source>
</evidence>
<dbReference type="PROSITE" id="PS50932">
    <property type="entry name" value="HTH_LACI_2"/>
    <property type="match status" value="1"/>
</dbReference>
<proteinExistence type="predicted"/>
<organism evidence="6 7">
    <name type="scientific">Microlunatus sagamiharensis</name>
    <dbReference type="NCBI Taxonomy" id="546874"/>
    <lineage>
        <taxon>Bacteria</taxon>
        <taxon>Bacillati</taxon>
        <taxon>Actinomycetota</taxon>
        <taxon>Actinomycetes</taxon>
        <taxon>Propionibacteriales</taxon>
        <taxon>Propionibacteriaceae</taxon>
        <taxon>Microlunatus</taxon>
    </lineage>
</organism>
<keyword evidence="2" id="KW-0238">DNA-binding</keyword>
<sequence>MTRRGRPTLAAVAAEAGVSLATVSKVLNDRTDVSARTRARVRVVLDEHGYEPTAHRGARGRWLVSLVLPALDSPYALEVLRGVTASELDVVVCSLADSTATAPWTAQVLAPGRAGTIAVVPELTPAERGLLAGARTPCVVVDPTSSDPQLPSVGATNRAGGFAATRHLLDLGHRRIGVIGGPRQVLCSRERVEGYAAALTSHGLPLDPALVRSGDFHHAGGLAATRALLALPSPPSAVFAGSDEQALGAVDAARQAGLRVPEDLSVVGFDDLPVSRWASPALTTVRQPLAEMGATAAAMLLSLLDGVPLDQPQVELPTRLCVRATTAPPPRTSEGRRRPQAAVA</sequence>
<dbReference type="OrthoDB" id="3510266at2"/>
<dbReference type="Pfam" id="PF13377">
    <property type="entry name" value="Peripla_BP_3"/>
    <property type="match status" value="1"/>
</dbReference>
<feature type="domain" description="HTH lacI-type" evidence="5">
    <location>
        <begin position="7"/>
        <end position="60"/>
    </location>
</feature>
<dbReference type="SUPFAM" id="SSF53822">
    <property type="entry name" value="Periplasmic binding protein-like I"/>
    <property type="match status" value="1"/>
</dbReference>
<protein>
    <submittedName>
        <fullName evidence="6">Transcriptional regulator, LacI family</fullName>
    </submittedName>
</protein>
<dbReference type="Gene3D" id="1.10.260.40">
    <property type="entry name" value="lambda repressor-like DNA-binding domains"/>
    <property type="match status" value="1"/>
</dbReference>
<gene>
    <name evidence="6" type="ORF">SAMN04488544_2581</name>
</gene>
<dbReference type="InterPro" id="IPR000843">
    <property type="entry name" value="HTH_LacI"/>
</dbReference>
<dbReference type="SUPFAM" id="SSF47413">
    <property type="entry name" value="lambda repressor-like DNA-binding domains"/>
    <property type="match status" value="1"/>
</dbReference>
<dbReference type="Gene3D" id="3.40.50.2300">
    <property type="match status" value="2"/>
</dbReference>
<evidence type="ECO:0000256" key="3">
    <source>
        <dbReference type="ARBA" id="ARBA00023163"/>
    </source>
</evidence>
<keyword evidence="1" id="KW-0805">Transcription regulation</keyword>
<dbReference type="InterPro" id="IPR046335">
    <property type="entry name" value="LacI/GalR-like_sensor"/>
</dbReference>
<accession>A0A1H2MRV7</accession>
<feature type="region of interest" description="Disordered" evidence="4">
    <location>
        <begin position="325"/>
        <end position="344"/>
    </location>
</feature>
<name>A0A1H2MRV7_9ACTN</name>
<keyword evidence="7" id="KW-1185">Reference proteome</keyword>
<dbReference type="STRING" id="546874.SAMN04488544_2581"/>
<dbReference type="AlphaFoldDB" id="A0A1H2MRV7"/>
<dbReference type="Pfam" id="PF00356">
    <property type="entry name" value="LacI"/>
    <property type="match status" value="1"/>
</dbReference>
<reference evidence="7" key="1">
    <citation type="submission" date="2016-10" db="EMBL/GenBank/DDBJ databases">
        <authorList>
            <person name="Varghese N."/>
            <person name="Submissions S."/>
        </authorList>
    </citation>
    <scope>NUCLEOTIDE SEQUENCE [LARGE SCALE GENOMIC DNA]</scope>
    <source>
        <strain evidence="7">DSM 21743</strain>
    </source>
</reference>